<evidence type="ECO:0000313" key="2">
    <source>
        <dbReference type="Proteomes" id="UP000017048"/>
    </source>
</evidence>
<gene>
    <name evidence="1" type="ORF">NCAST_20_00430</name>
</gene>
<name>U5EAG8_NOCAS</name>
<dbReference type="eggNOG" id="ENOG5030NMA">
    <property type="taxonomic scope" value="Bacteria"/>
</dbReference>
<comment type="caution">
    <text evidence="1">The sequence shown here is derived from an EMBL/GenBank/DDBJ whole genome shotgun (WGS) entry which is preliminary data.</text>
</comment>
<dbReference type="Proteomes" id="UP000017048">
    <property type="component" value="Unassembled WGS sequence"/>
</dbReference>
<dbReference type="EMBL" id="BAFO02000020">
    <property type="protein sequence ID" value="GAD83478.1"/>
    <property type="molecule type" value="Genomic_DNA"/>
</dbReference>
<accession>U5EAG8</accession>
<sequence>MVLVSPDRSAAVLLTVDEFVLVGGCRRFVESVLDRTVEEGKAAFSAYAADMAAASRHLPGIAQRWCRA</sequence>
<evidence type="ECO:0000313" key="1">
    <source>
        <dbReference type="EMBL" id="GAD83478.1"/>
    </source>
</evidence>
<keyword evidence="2" id="KW-1185">Reference proteome</keyword>
<protein>
    <submittedName>
        <fullName evidence="1">Uncharacterized protein</fullName>
    </submittedName>
</protein>
<reference evidence="1 2" key="1">
    <citation type="journal article" date="2014" name="BMC Genomics">
        <title>Genome based analysis of type-I polyketide synthase and nonribosomal peptide synthetase gene clusters in seven strains of five representative Nocardia species.</title>
        <authorList>
            <person name="Komaki H."/>
            <person name="Ichikawa N."/>
            <person name="Hosoyama A."/>
            <person name="Takahashi-Nakaguchi A."/>
            <person name="Matsuzawa T."/>
            <person name="Suzuki K."/>
            <person name="Fujita N."/>
            <person name="Gonoi T."/>
        </authorList>
    </citation>
    <scope>NUCLEOTIDE SEQUENCE [LARGE SCALE GENOMIC DNA]</scope>
    <source>
        <strain evidence="1 2">NBRC 15531</strain>
    </source>
</reference>
<organism evidence="1 2">
    <name type="scientific">Nocardia asteroides NBRC 15531</name>
    <dbReference type="NCBI Taxonomy" id="1110697"/>
    <lineage>
        <taxon>Bacteria</taxon>
        <taxon>Bacillati</taxon>
        <taxon>Actinomycetota</taxon>
        <taxon>Actinomycetes</taxon>
        <taxon>Mycobacteriales</taxon>
        <taxon>Nocardiaceae</taxon>
        <taxon>Nocardia</taxon>
    </lineage>
</organism>
<proteinExistence type="predicted"/>
<dbReference type="AlphaFoldDB" id="U5EAG8"/>